<evidence type="ECO:0000256" key="1">
    <source>
        <dbReference type="SAM" id="Coils"/>
    </source>
</evidence>
<evidence type="ECO:0000313" key="3">
    <source>
        <dbReference type="Proteomes" id="UP000620104"/>
    </source>
</evidence>
<keyword evidence="3" id="KW-1185">Reference proteome</keyword>
<name>A0A8H3TPC6_9TREE</name>
<reference evidence="2" key="1">
    <citation type="submission" date="2020-07" db="EMBL/GenBank/DDBJ databases">
        <title>Draft Genome Sequence of a Deep-Sea Yeast, Naganishia (Cryptococcus) liquefaciens strain N6.</title>
        <authorList>
            <person name="Han Y.W."/>
            <person name="Kajitani R."/>
            <person name="Morimoto H."/>
            <person name="Parhat M."/>
            <person name="Tsubouchi H."/>
            <person name="Bakenova O."/>
            <person name="Ogata M."/>
            <person name="Argunhan B."/>
            <person name="Aoki R."/>
            <person name="Kajiwara S."/>
            <person name="Itoh T."/>
            <person name="Iwasaki H."/>
        </authorList>
    </citation>
    <scope>NUCLEOTIDE SEQUENCE</scope>
    <source>
        <strain evidence="2">N6</strain>
    </source>
</reference>
<feature type="coiled-coil region" evidence="1">
    <location>
        <begin position="37"/>
        <end position="71"/>
    </location>
</feature>
<sequence length="89" mass="9967">MRALYAKNAIYAARRACWGDPIVSVSGKHRKHAVQPSQKVKAKSLQLEERIKALEKQLSEEQVKVAKLEMRQRMVAYLQAVASESGDSA</sequence>
<keyword evidence="1" id="KW-0175">Coiled coil</keyword>
<evidence type="ECO:0000313" key="2">
    <source>
        <dbReference type="EMBL" id="GHJ84090.1"/>
    </source>
</evidence>
<comment type="caution">
    <text evidence="2">The sequence shown here is derived from an EMBL/GenBank/DDBJ whole genome shotgun (WGS) entry which is preliminary data.</text>
</comment>
<proteinExistence type="predicted"/>
<gene>
    <name evidence="2" type="ORF">NliqN6_0492</name>
</gene>
<dbReference type="AlphaFoldDB" id="A0A8H3TPC6"/>
<accession>A0A8H3TPC6</accession>
<protein>
    <submittedName>
        <fullName evidence="2">Uncharacterized protein</fullName>
    </submittedName>
</protein>
<dbReference type="EMBL" id="BLZA01000005">
    <property type="protein sequence ID" value="GHJ84090.1"/>
    <property type="molecule type" value="Genomic_DNA"/>
</dbReference>
<dbReference type="Proteomes" id="UP000620104">
    <property type="component" value="Unassembled WGS sequence"/>
</dbReference>
<organism evidence="2 3">
    <name type="scientific">Naganishia liquefaciens</name>
    <dbReference type="NCBI Taxonomy" id="104408"/>
    <lineage>
        <taxon>Eukaryota</taxon>
        <taxon>Fungi</taxon>
        <taxon>Dikarya</taxon>
        <taxon>Basidiomycota</taxon>
        <taxon>Agaricomycotina</taxon>
        <taxon>Tremellomycetes</taxon>
        <taxon>Filobasidiales</taxon>
        <taxon>Filobasidiaceae</taxon>
        <taxon>Naganishia</taxon>
    </lineage>
</organism>